<keyword evidence="2" id="KW-1133">Transmembrane helix</keyword>
<evidence type="ECO:0000256" key="2">
    <source>
        <dbReference type="SAM" id="Phobius"/>
    </source>
</evidence>
<evidence type="ECO:0000313" key="4">
    <source>
        <dbReference type="Proteomes" id="UP000252004"/>
    </source>
</evidence>
<dbReference type="Pfam" id="PF13687">
    <property type="entry name" value="DUF4153"/>
    <property type="match status" value="1"/>
</dbReference>
<dbReference type="KEGG" id="sgz:C0216_07530"/>
<feature type="transmembrane region" description="Helical" evidence="2">
    <location>
        <begin position="407"/>
        <end position="427"/>
    </location>
</feature>
<sequence length="621" mass="63377">MATTADGPNDGDAAEAAADATPVAGPPQAADRPDDSLAAAGAAAGPASDAGTPTEAGPLPAPREPEATTPDASAPPAGAAAPDAAAVAVVPAGSPGGGAPPGWDPTAWRRYQVRRERARSGPWSAAPPDWSEAARPAAPAPPSTAVLVCAGAAGLAAALFLGDGVGPGLLLAALPAVAAAYAAARTAGRTARPWTLFWALGCTALLAVPVLRDAAWPATVALLAAVLAGALALHGSRTWAGVLLSPVGLTDGAVNGVRWAWAALRSRSTGVDRDRWLPVLKAAGVAAGLLLLFGALFASADAAFADLLGGLVPDVTIGDGPLRLALFLLATALALAAARTAAAPFRWDRIRTTVGKPRSRVEWALPLVVLAVLFAGFNAVQLAVLFGGYDKVLASTGLTYAEYARQGFWQLLWATLLTLAVIALALRWAPRGGAADRRLVRAVLGTLCALTLVVVASALRRMDLYVDAYGLTRLRVSVAAMELWLGSVIVLIMTAGLFGARLLPRAVAGSAVAAALAFGLLSPDAVVAEKNADRFRATGKIDLAYFQSLSADAVPALDRLPEPHRSCALRGIAEELAEQGRAPWYGTSLGVHRARRILDERPVTARAAACSRLGTFSGRSG</sequence>
<feature type="transmembrane region" description="Helical" evidence="2">
    <location>
        <begin position="168"/>
        <end position="184"/>
    </location>
</feature>
<feature type="transmembrane region" description="Helical" evidence="2">
    <location>
        <begin position="191"/>
        <end position="208"/>
    </location>
</feature>
<organism evidence="3 4">
    <name type="scientific">Streptomyces globosus</name>
    <dbReference type="NCBI Taxonomy" id="68209"/>
    <lineage>
        <taxon>Bacteria</taxon>
        <taxon>Bacillati</taxon>
        <taxon>Actinomycetota</taxon>
        <taxon>Actinomycetes</taxon>
        <taxon>Kitasatosporales</taxon>
        <taxon>Streptomycetaceae</taxon>
        <taxon>Streptomyces</taxon>
    </lineage>
</organism>
<dbReference type="InterPro" id="IPR025291">
    <property type="entry name" value="DUF4153"/>
</dbReference>
<feature type="transmembrane region" description="Helical" evidence="2">
    <location>
        <begin position="324"/>
        <end position="342"/>
    </location>
</feature>
<keyword evidence="2" id="KW-0812">Transmembrane</keyword>
<feature type="compositionally biased region" description="Low complexity" evidence="1">
    <location>
        <begin position="36"/>
        <end position="54"/>
    </location>
</feature>
<dbReference type="AlphaFoldDB" id="A0A344TXF7"/>
<evidence type="ECO:0000313" key="3">
    <source>
        <dbReference type="EMBL" id="AXE23328.1"/>
    </source>
</evidence>
<gene>
    <name evidence="3" type="ORF">C0216_07530</name>
</gene>
<keyword evidence="2" id="KW-0472">Membrane</keyword>
<dbReference type="OrthoDB" id="9767931at2"/>
<dbReference type="EMBL" id="CP030862">
    <property type="protein sequence ID" value="AXE23328.1"/>
    <property type="molecule type" value="Genomic_DNA"/>
</dbReference>
<dbReference type="RefSeq" id="WP_114054510.1">
    <property type="nucleotide sequence ID" value="NZ_CP030862.1"/>
</dbReference>
<protein>
    <submittedName>
        <fullName evidence="3">DUF4173 domain-containing protein</fullName>
    </submittedName>
</protein>
<feature type="transmembrane region" description="Helical" evidence="2">
    <location>
        <begin position="282"/>
        <end position="304"/>
    </location>
</feature>
<feature type="transmembrane region" description="Helical" evidence="2">
    <location>
        <begin position="439"/>
        <end position="459"/>
    </location>
</feature>
<name>A0A344TXF7_9ACTN</name>
<feature type="transmembrane region" description="Helical" evidence="2">
    <location>
        <begin position="363"/>
        <end position="387"/>
    </location>
</feature>
<keyword evidence="4" id="KW-1185">Reference proteome</keyword>
<feature type="transmembrane region" description="Helical" evidence="2">
    <location>
        <begin position="479"/>
        <end position="500"/>
    </location>
</feature>
<dbReference type="Proteomes" id="UP000252004">
    <property type="component" value="Chromosome"/>
</dbReference>
<feature type="region of interest" description="Disordered" evidence="1">
    <location>
        <begin position="1"/>
        <end position="106"/>
    </location>
</feature>
<proteinExistence type="predicted"/>
<accession>A0A344TXF7</accession>
<feature type="transmembrane region" description="Helical" evidence="2">
    <location>
        <begin position="214"/>
        <end position="233"/>
    </location>
</feature>
<evidence type="ECO:0000256" key="1">
    <source>
        <dbReference type="SAM" id="MobiDB-lite"/>
    </source>
</evidence>
<feature type="compositionally biased region" description="Low complexity" evidence="1">
    <location>
        <begin position="67"/>
        <end position="93"/>
    </location>
</feature>
<reference evidence="3 4" key="1">
    <citation type="submission" date="2018-01" db="EMBL/GenBank/DDBJ databases">
        <title>Draft genome Sequence of streptomyces globosus LZH-48.</title>
        <authorList>
            <person name="Ran K."/>
            <person name="Li Z."/>
            <person name="Wei S."/>
            <person name="Dong R."/>
        </authorList>
    </citation>
    <scope>NUCLEOTIDE SEQUENCE [LARGE SCALE GENOMIC DNA]</scope>
    <source>
        <strain evidence="3 4">LZH-48</strain>
    </source>
</reference>
<feature type="compositionally biased region" description="Low complexity" evidence="1">
    <location>
        <begin position="1"/>
        <end position="27"/>
    </location>
</feature>